<accession>A0A915IBT8</accession>
<dbReference type="WBParaSite" id="nRc.2.0.1.t10716-RA">
    <property type="protein sequence ID" value="nRc.2.0.1.t10716-RA"/>
    <property type="gene ID" value="nRc.2.0.1.g10716"/>
</dbReference>
<dbReference type="Proteomes" id="UP000887565">
    <property type="component" value="Unplaced"/>
</dbReference>
<sequence length="572" mass="66269">MDVNLPVLFSDHVEFRAKFQQYWDSVRAENLDFLSVFYTLTGYLSTMKTNEIYDQISRDHLDILKVLVAGHRDRFYLLFIARHSVSKSLTGRLFYFHMNQQAQFFDGNFLSLDDLDFILDSLRNYDPSISEMEQGLWMQKIRENCLFVGVRAIRPTIQNPNIQFKVDTYLIRIDQMFQPRLLGVIKFRELSTSNCDLSHVNSDHLYTTFEMLYDAFRKNSGSEGTSKLVFYFNKQNFLGFVRGALFFNVENLEITPMYVGERLEKLAILIRDQKRWITDQEPIFVEVYISSEENLESGFDADIRNLPVGFGTSAKKAVVVSVVVSQGNILNIGISKVDIVHSTNGLIDFLGKLTTLEVDNFNRNKDYFRKEFLLHLDRIDTFLGHQHKVRVLRHYILCLLMSMDNDFTAYKLTNTFDATNPADAFLIRSGDNGFVITLSPDIVNLHVSDFLADRILETGLRKLIIVSINDGMYSVKSRDGETINPMIGMLSNDAEFSPFFHTSHWSLIQTKFGPNMLSKILLTRENQAIRFDKWKRQLEVHLMIPKNRAELSAQLKAMIPEKICKKMIEMIL</sequence>
<dbReference type="AlphaFoldDB" id="A0A915IBT8"/>
<protein>
    <submittedName>
        <fullName evidence="2">Uncharacterized protein</fullName>
    </submittedName>
</protein>
<evidence type="ECO:0000313" key="1">
    <source>
        <dbReference type="Proteomes" id="UP000887565"/>
    </source>
</evidence>
<organism evidence="1 2">
    <name type="scientific">Romanomermis culicivorax</name>
    <name type="common">Nematode worm</name>
    <dbReference type="NCBI Taxonomy" id="13658"/>
    <lineage>
        <taxon>Eukaryota</taxon>
        <taxon>Metazoa</taxon>
        <taxon>Ecdysozoa</taxon>
        <taxon>Nematoda</taxon>
        <taxon>Enoplea</taxon>
        <taxon>Dorylaimia</taxon>
        <taxon>Mermithida</taxon>
        <taxon>Mermithoidea</taxon>
        <taxon>Mermithidae</taxon>
        <taxon>Romanomermis</taxon>
    </lineage>
</organism>
<proteinExistence type="predicted"/>
<keyword evidence="1" id="KW-1185">Reference proteome</keyword>
<evidence type="ECO:0000313" key="2">
    <source>
        <dbReference type="WBParaSite" id="nRc.2.0.1.t10716-RA"/>
    </source>
</evidence>
<reference evidence="2" key="1">
    <citation type="submission" date="2022-11" db="UniProtKB">
        <authorList>
            <consortium name="WormBaseParasite"/>
        </authorList>
    </citation>
    <scope>IDENTIFICATION</scope>
</reference>
<name>A0A915IBT8_ROMCU</name>